<feature type="compositionally biased region" description="Basic residues" evidence="1">
    <location>
        <begin position="1"/>
        <end position="11"/>
    </location>
</feature>
<proteinExistence type="predicted"/>
<feature type="compositionally biased region" description="Basic and acidic residues" evidence="1">
    <location>
        <begin position="59"/>
        <end position="69"/>
    </location>
</feature>
<name>A0A314YXE4_PRUYE</name>
<accession>A0A314YXE4</accession>
<keyword evidence="4" id="KW-1185">Reference proteome</keyword>
<organism evidence="3 4">
    <name type="scientific">Prunus yedoensis var. nudiflora</name>
    <dbReference type="NCBI Taxonomy" id="2094558"/>
    <lineage>
        <taxon>Eukaryota</taxon>
        <taxon>Viridiplantae</taxon>
        <taxon>Streptophyta</taxon>
        <taxon>Embryophyta</taxon>
        <taxon>Tracheophyta</taxon>
        <taxon>Spermatophyta</taxon>
        <taxon>Magnoliopsida</taxon>
        <taxon>eudicotyledons</taxon>
        <taxon>Gunneridae</taxon>
        <taxon>Pentapetalae</taxon>
        <taxon>rosids</taxon>
        <taxon>fabids</taxon>
        <taxon>Rosales</taxon>
        <taxon>Rosaceae</taxon>
        <taxon>Amygdaloideae</taxon>
        <taxon>Amygdaleae</taxon>
        <taxon>Prunus</taxon>
    </lineage>
</organism>
<feature type="region of interest" description="Disordered" evidence="1">
    <location>
        <begin position="1"/>
        <end position="80"/>
    </location>
</feature>
<evidence type="ECO:0000256" key="1">
    <source>
        <dbReference type="SAM" id="MobiDB-lite"/>
    </source>
</evidence>
<dbReference type="Pfam" id="PF03732">
    <property type="entry name" value="Retrotrans_gag"/>
    <property type="match status" value="1"/>
</dbReference>
<feature type="domain" description="Retrotransposon gag" evidence="2">
    <location>
        <begin position="232"/>
        <end position="323"/>
    </location>
</feature>
<reference evidence="3 4" key="1">
    <citation type="submission" date="2018-02" db="EMBL/GenBank/DDBJ databases">
        <title>Draft genome of wild Prunus yedoensis var. nudiflora.</title>
        <authorList>
            <person name="Baek S."/>
            <person name="Kim J.-H."/>
            <person name="Choi K."/>
            <person name="Kim G.-B."/>
            <person name="Cho A."/>
            <person name="Jang H."/>
            <person name="Shin C.-H."/>
            <person name="Yu H.-J."/>
            <person name="Mun J.-H."/>
        </authorList>
    </citation>
    <scope>NUCLEOTIDE SEQUENCE [LARGE SCALE GENOMIC DNA]</scope>
    <source>
        <strain evidence="4">cv. Jeju island</strain>
        <tissue evidence="3">Leaf</tissue>
    </source>
</reference>
<evidence type="ECO:0000259" key="2">
    <source>
        <dbReference type="Pfam" id="PF03732"/>
    </source>
</evidence>
<dbReference type="STRING" id="2094558.A0A314YXE4"/>
<dbReference type="OrthoDB" id="1748993at2759"/>
<evidence type="ECO:0000313" key="3">
    <source>
        <dbReference type="EMBL" id="PQQ11223.1"/>
    </source>
</evidence>
<gene>
    <name evidence="3" type="ORF">Pyn_18894</name>
</gene>
<feature type="region of interest" description="Disordered" evidence="1">
    <location>
        <begin position="338"/>
        <end position="400"/>
    </location>
</feature>
<dbReference type="PANTHER" id="PTHR33223">
    <property type="entry name" value="CCHC-TYPE DOMAIN-CONTAINING PROTEIN"/>
    <property type="match status" value="1"/>
</dbReference>
<dbReference type="EMBL" id="PJQY01000407">
    <property type="protein sequence ID" value="PQQ11223.1"/>
    <property type="molecule type" value="Genomic_DNA"/>
</dbReference>
<feature type="compositionally biased region" description="Basic residues" evidence="1">
    <location>
        <begin position="20"/>
        <end position="32"/>
    </location>
</feature>
<feature type="compositionally biased region" description="Basic and acidic residues" evidence="1">
    <location>
        <begin position="367"/>
        <end position="400"/>
    </location>
</feature>
<dbReference type="PANTHER" id="PTHR33223:SF10">
    <property type="entry name" value="AMINOTRANSFERASE-LIKE PLANT MOBILE DOMAIN-CONTAINING PROTEIN"/>
    <property type="match status" value="1"/>
</dbReference>
<dbReference type="InterPro" id="IPR005162">
    <property type="entry name" value="Retrotrans_gag_dom"/>
</dbReference>
<dbReference type="AlphaFoldDB" id="A0A314YXE4"/>
<evidence type="ECO:0000313" key="4">
    <source>
        <dbReference type="Proteomes" id="UP000250321"/>
    </source>
</evidence>
<protein>
    <recommendedName>
        <fullName evidence="2">Retrotransposon gag domain-containing protein</fullName>
    </recommendedName>
</protein>
<dbReference type="Proteomes" id="UP000250321">
    <property type="component" value="Unassembled WGS sequence"/>
</dbReference>
<comment type="caution">
    <text evidence="3">The sequence shown here is derived from an EMBL/GenBank/DDBJ whole genome shotgun (WGS) entry which is preliminary data.</text>
</comment>
<sequence>MLRSQHLRKKASSSAAGRNAQRRRREKLRSGRLKGSEEKMNRNLKGVKDVQNLSNSLRAQRDTTRESRRAGGPGARQQEFESVGTLDANETTSSSIAIETLGRSTADARDILKEKKAWWERNKCLAENIRKGKNQVGSEETEQAEEDVNGELKSVWDRLGQVEKSKMPRGPEFTEEEIPLPNTRDLLHTRVVGDSKAPKIPLYDGMTDLYDHLDNFHYDMEGRGANEATKCRLFPTTLKGLVTSWFKRLAPKSISSFAELRKVFLERYMIISDRLYTANDLSTVRQRPDEKLRDYITRFNNEYARGEGCDEATAHNALIGGLQGGDFYFSLTRNPPRSNQLLPSRATESGKEGHGRVSLNGDTSYQPRDKRPNDYAYDHSAKRKKGEPGLARKDEIRPEKHNQYTNFTPLNKSKGEIFVVIADELPNQRRRGSLTEKGGMIASIANTTATMVITRTTATN</sequence>